<dbReference type="InterPro" id="IPR037401">
    <property type="entry name" value="SnoaL-like"/>
</dbReference>
<keyword evidence="1" id="KW-0732">Signal</keyword>
<dbReference type="InterPro" id="IPR032710">
    <property type="entry name" value="NTF2-like_dom_sf"/>
</dbReference>
<gene>
    <name evidence="3" type="ORF">Q5H93_22645</name>
</gene>
<accession>A0ABT9BIC3</accession>
<comment type="caution">
    <text evidence="3">The sequence shown here is derived from an EMBL/GenBank/DDBJ whole genome shotgun (WGS) entry which is preliminary data.</text>
</comment>
<feature type="chain" id="PRO_5047335493" evidence="1">
    <location>
        <begin position="21"/>
        <end position="154"/>
    </location>
</feature>
<sequence>MKSFLCLLGTAAILSSCSKATETADVEDLNKQFIAAWNNKEVDKALAFLADDVHFLQGESHFSGKAEVGDKWVRATNGTIQNLKTSVISSANDSKLAYAAGTFSVDVLPDAPGQPKAFGEGNYVLIWKQVGEGKDAGWKLTYAQLEDHPLQRKN</sequence>
<dbReference type="Proteomes" id="UP001176429">
    <property type="component" value="Unassembled WGS sequence"/>
</dbReference>
<dbReference type="EMBL" id="JAUQSY010000021">
    <property type="protein sequence ID" value="MDO7877555.1"/>
    <property type="molecule type" value="Genomic_DNA"/>
</dbReference>
<evidence type="ECO:0000256" key="1">
    <source>
        <dbReference type="SAM" id="SignalP"/>
    </source>
</evidence>
<keyword evidence="4" id="KW-1185">Reference proteome</keyword>
<dbReference type="SUPFAM" id="SSF54427">
    <property type="entry name" value="NTF2-like"/>
    <property type="match status" value="1"/>
</dbReference>
<feature type="domain" description="SnoaL-like" evidence="2">
    <location>
        <begin position="32"/>
        <end position="118"/>
    </location>
</feature>
<evidence type="ECO:0000313" key="4">
    <source>
        <dbReference type="Proteomes" id="UP001176429"/>
    </source>
</evidence>
<proteinExistence type="predicted"/>
<evidence type="ECO:0000313" key="3">
    <source>
        <dbReference type="EMBL" id="MDO7877555.1"/>
    </source>
</evidence>
<name>A0ABT9BIC3_9BACT</name>
<dbReference type="PROSITE" id="PS51257">
    <property type="entry name" value="PROKAR_LIPOPROTEIN"/>
    <property type="match status" value="1"/>
</dbReference>
<dbReference type="Pfam" id="PF12680">
    <property type="entry name" value="SnoaL_2"/>
    <property type="match status" value="1"/>
</dbReference>
<dbReference type="Gene3D" id="3.10.450.50">
    <property type="match status" value="1"/>
</dbReference>
<evidence type="ECO:0000259" key="2">
    <source>
        <dbReference type="Pfam" id="PF12680"/>
    </source>
</evidence>
<dbReference type="RefSeq" id="WP_305008995.1">
    <property type="nucleotide sequence ID" value="NZ_JAUQSY010000021.1"/>
</dbReference>
<feature type="signal peptide" evidence="1">
    <location>
        <begin position="1"/>
        <end position="20"/>
    </location>
</feature>
<organism evidence="3 4">
    <name type="scientific">Hymenobacter aranciens</name>
    <dbReference type="NCBI Taxonomy" id="3063996"/>
    <lineage>
        <taxon>Bacteria</taxon>
        <taxon>Pseudomonadati</taxon>
        <taxon>Bacteroidota</taxon>
        <taxon>Cytophagia</taxon>
        <taxon>Cytophagales</taxon>
        <taxon>Hymenobacteraceae</taxon>
        <taxon>Hymenobacter</taxon>
    </lineage>
</organism>
<protein>
    <submittedName>
        <fullName evidence="3">Nuclear transport factor 2 family protein</fullName>
    </submittedName>
</protein>
<reference evidence="3" key="1">
    <citation type="submission" date="2023-07" db="EMBL/GenBank/DDBJ databases">
        <authorList>
            <person name="Kim M.K."/>
        </authorList>
    </citation>
    <scope>NUCLEOTIDE SEQUENCE</scope>
    <source>
        <strain evidence="3">ASUV-10-1</strain>
    </source>
</reference>